<feature type="compositionally biased region" description="Basic and acidic residues" evidence="1">
    <location>
        <begin position="22"/>
        <end position="47"/>
    </location>
</feature>
<dbReference type="AlphaFoldDB" id="A0A0C1TVV3"/>
<feature type="compositionally biased region" description="Basic and acidic residues" evidence="1">
    <location>
        <begin position="55"/>
        <end position="68"/>
    </location>
</feature>
<feature type="compositionally biased region" description="Basic and acidic residues" evidence="1">
    <location>
        <begin position="1"/>
        <end position="12"/>
    </location>
</feature>
<evidence type="ECO:0000313" key="3">
    <source>
        <dbReference type="Proteomes" id="UP000031366"/>
    </source>
</evidence>
<name>A0A0C1TVV3_9CLOT</name>
<protein>
    <submittedName>
        <fullName evidence="2">Uncharacterized protein</fullName>
    </submittedName>
</protein>
<feature type="region of interest" description="Disordered" evidence="1">
    <location>
        <begin position="1"/>
        <end position="68"/>
    </location>
</feature>
<dbReference type="Proteomes" id="UP000031366">
    <property type="component" value="Unassembled WGS sequence"/>
</dbReference>
<reference evidence="2 3" key="1">
    <citation type="journal article" date="2015" name="Infect. Genet. Evol.">
        <title>Genomic sequences of six botulinum neurotoxin-producing strains representing three clostridial species illustrate the mobility and diversity of botulinum neurotoxin genes.</title>
        <authorList>
            <person name="Smith T.J."/>
            <person name="Hill K.K."/>
            <person name="Xie G."/>
            <person name="Foley B.T."/>
            <person name="Williamson C.H."/>
            <person name="Foster J.T."/>
            <person name="Johnson S.L."/>
            <person name="Chertkov O."/>
            <person name="Teshima H."/>
            <person name="Gibbons H.S."/>
            <person name="Johnsky L.A."/>
            <person name="Karavis M.A."/>
            <person name="Smith L.A."/>
        </authorList>
    </citation>
    <scope>NUCLEOTIDE SEQUENCE [LARGE SCALE GENOMIC DNA]</scope>
    <source>
        <strain evidence="2 3">CDC 2741</strain>
    </source>
</reference>
<sequence>MKNETKNRKNDLESYNNSSTEEQLKNLKGNYEKANKYIEHNKEHMDDSALSNIKKKQDNRENQLDQLQ</sequence>
<evidence type="ECO:0000313" key="2">
    <source>
        <dbReference type="EMBL" id="KIE44874.1"/>
    </source>
</evidence>
<comment type="caution">
    <text evidence="2">The sequence shown here is derived from an EMBL/GenBank/DDBJ whole genome shotgun (WGS) entry which is preliminary data.</text>
</comment>
<dbReference type="EMBL" id="AYSO01000020">
    <property type="protein sequence ID" value="KIE44874.1"/>
    <property type="molecule type" value="Genomic_DNA"/>
</dbReference>
<evidence type="ECO:0000256" key="1">
    <source>
        <dbReference type="SAM" id="MobiDB-lite"/>
    </source>
</evidence>
<proteinExistence type="predicted"/>
<gene>
    <name evidence="2" type="ORF">U732_524</name>
</gene>
<dbReference type="RefSeq" id="WP_039636421.1">
    <property type="nucleotide sequence ID" value="NZ_AYSO01000020.1"/>
</dbReference>
<organism evidence="2 3">
    <name type="scientific">Clostridium argentinense CDC 2741</name>
    <dbReference type="NCBI Taxonomy" id="1418104"/>
    <lineage>
        <taxon>Bacteria</taxon>
        <taxon>Bacillati</taxon>
        <taxon>Bacillota</taxon>
        <taxon>Clostridia</taxon>
        <taxon>Eubacteriales</taxon>
        <taxon>Clostridiaceae</taxon>
        <taxon>Clostridium</taxon>
    </lineage>
</organism>
<keyword evidence="3" id="KW-1185">Reference proteome</keyword>
<accession>A0A0C1TVV3</accession>